<dbReference type="Proteomes" id="UP000494170">
    <property type="component" value="Unassembled WGS sequence"/>
</dbReference>
<accession>A0A6P2HVW8</accession>
<sequence length="179" mass="19211">MTGADRKRLAVPWYTPAAAIPITKNMSATAERPPSRLSNPVVFGCMSFAVGGPLVASLAWPAVMLIAWSSIDGPSWEVLKVSAGMVPLIFFASFLFGYFVPAAVAGGIMGAIGTRIRRRWFVLLGMVVGAGAMIGFVELVACLLKSDKVGDINAIATLDAIVTSAVLSYWLHRRLERRR</sequence>
<evidence type="ECO:0000313" key="2">
    <source>
        <dbReference type="EMBL" id="VWB21220.1"/>
    </source>
</evidence>
<evidence type="ECO:0000313" key="3">
    <source>
        <dbReference type="Proteomes" id="UP000494170"/>
    </source>
</evidence>
<keyword evidence="1" id="KW-0812">Transmembrane</keyword>
<evidence type="ECO:0000256" key="1">
    <source>
        <dbReference type="SAM" id="Phobius"/>
    </source>
</evidence>
<keyword evidence="1" id="KW-0472">Membrane</keyword>
<feature type="transmembrane region" description="Helical" evidence="1">
    <location>
        <begin position="120"/>
        <end position="140"/>
    </location>
</feature>
<feature type="transmembrane region" description="Helical" evidence="1">
    <location>
        <begin position="41"/>
        <end position="68"/>
    </location>
</feature>
<name>A0A6P2HVW8_BURL3</name>
<proteinExistence type="predicted"/>
<organism evidence="2 3">
    <name type="scientific">Burkholderia lata (strain ATCC 17760 / DSM 23089 / LMG 22485 / NCIMB 9086 / R18194 / 383)</name>
    <dbReference type="NCBI Taxonomy" id="482957"/>
    <lineage>
        <taxon>Bacteria</taxon>
        <taxon>Pseudomonadati</taxon>
        <taxon>Pseudomonadota</taxon>
        <taxon>Betaproteobacteria</taxon>
        <taxon>Burkholderiales</taxon>
        <taxon>Burkholderiaceae</taxon>
        <taxon>Burkholderia</taxon>
        <taxon>Burkholderia cepacia complex</taxon>
    </lineage>
</organism>
<reference evidence="2 3" key="1">
    <citation type="submission" date="2019-09" db="EMBL/GenBank/DDBJ databases">
        <authorList>
            <person name="Depoorter E."/>
        </authorList>
    </citation>
    <scope>NUCLEOTIDE SEQUENCE [LARGE SCALE GENOMIC DNA]</scope>
    <source>
        <strain evidence="2">LMG 6863</strain>
    </source>
</reference>
<evidence type="ECO:0008006" key="4">
    <source>
        <dbReference type="Google" id="ProtNLM"/>
    </source>
</evidence>
<feature type="transmembrane region" description="Helical" evidence="1">
    <location>
        <begin position="88"/>
        <end position="108"/>
    </location>
</feature>
<keyword evidence="1" id="KW-1133">Transmembrane helix</keyword>
<protein>
    <recommendedName>
        <fullName evidence="4">Transmembrane protein</fullName>
    </recommendedName>
</protein>
<dbReference type="AlphaFoldDB" id="A0A6P2HVW8"/>
<dbReference type="EMBL" id="CABVPY010000004">
    <property type="protein sequence ID" value="VWB21220.1"/>
    <property type="molecule type" value="Genomic_DNA"/>
</dbReference>
<feature type="transmembrane region" description="Helical" evidence="1">
    <location>
        <begin position="152"/>
        <end position="171"/>
    </location>
</feature>
<gene>
    <name evidence="2" type="ORF">BLA6863_00831</name>
</gene>